<dbReference type="Gene3D" id="2.40.10.10">
    <property type="entry name" value="Trypsin-like serine proteases"/>
    <property type="match status" value="2"/>
</dbReference>
<dbReference type="AlphaFoldDB" id="A0A975PEV4"/>
<evidence type="ECO:0000313" key="6">
    <source>
        <dbReference type="Proteomes" id="UP000676169"/>
    </source>
</evidence>
<proteinExistence type="inferred from homology"/>
<evidence type="ECO:0000256" key="2">
    <source>
        <dbReference type="ARBA" id="ARBA00022670"/>
    </source>
</evidence>
<dbReference type="InterPro" id="IPR051201">
    <property type="entry name" value="Chloro_Bact_Ser_Proteases"/>
</dbReference>
<accession>A0A975PEV4</accession>
<dbReference type="RefSeq" id="WP_211631808.1">
    <property type="nucleotide sequence ID" value="NZ_CP073100.1"/>
</dbReference>
<gene>
    <name evidence="5" type="ORF">KBB96_01965</name>
</gene>
<dbReference type="EMBL" id="CP073100">
    <property type="protein sequence ID" value="QUE51669.1"/>
    <property type="molecule type" value="Genomic_DNA"/>
</dbReference>
<dbReference type="Pfam" id="PF13365">
    <property type="entry name" value="Trypsin_2"/>
    <property type="match status" value="1"/>
</dbReference>
<dbReference type="Proteomes" id="UP000676169">
    <property type="component" value="Chromosome"/>
</dbReference>
<dbReference type="InterPro" id="IPR043504">
    <property type="entry name" value="Peptidase_S1_PA_chymotrypsin"/>
</dbReference>
<sequence length="304" mass="32541">MSLKSVPSICAALLFAGGLPIFAQAPGVQIEPGMPLSNNPGIVKQAEALKDAGKLLTKEKLAELVEKPLAEPVELVPVRTTPMGGREVATLASKGFVRIGWFYLCPKCDHWHLNLAGGYVVDRKGAVVTCHHCVRPDHEMREGYLIAVDAEEKVYPVTSVIAADKDLDAAVLRIEGSNLEPLPLQDQVAPGDAAYLYSEPFGHLGYFSAGVVSRFYWKSGENGDPMKFEDAVRLRMNASTEWAPGSSGAALVDACGNAIGHVSTIATLGNDAKKAGGQTMITLHEAVPARGVMLLLKRDRKETP</sequence>
<keyword evidence="4" id="KW-0732">Signal</keyword>
<evidence type="ECO:0000256" key="4">
    <source>
        <dbReference type="SAM" id="SignalP"/>
    </source>
</evidence>
<keyword evidence="2" id="KW-0645">Protease</keyword>
<evidence type="ECO:0000256" key="1">
    <source>
        <dbReference type="ARBA" id="ARBA00010541"/>
    </source>
</evidence>
<dbReference type="SUPFAM" id="SSF50494">
    <property type="entry name" value="Trypsin-like serine proteases"/>
    <property type="match status" value="1"/>
</dbReference>
<keyword evidence="6" id="KW-1185">Reference proteome</keyword>
<dbReference type="GO" id="GO:0006508">
    <property type="term" value="P:proteolysis"/>
    <property type="evidence" value="ECO:0007669"/>
    <property type="project" value="UniProtKB-KW"/>
</dbReference>
<dbReference type="InterPro" id="IPR009003">
    <property type="entry name" value="Peptidase_S1_PA"/>
</dbReference>
<keyword evidence="3" id="KW-0378">Hydrolase</keyword>
<name>A0A975PEV4_9BACT</name>
<organism evidence="5 6">
    <name type="scientific">Luteolibacter ambystomatis</name>
    <dbReference type="NCBI Taxonomy" id="2824561"/>
    <lineage>
        <taxon>Bacteria</taxon>
        <taxon>Pseudomonadati</taxon>
        <taxon>Verrucomicrobiota</taxon>
        <taxon>Verrucomicrobiia</taxon>
        <taxon>Verrucomicrobiales</taxon>
        <taxon>Verrucomicrobiaceae</taxon>
        <taxon>Luteolibacter</taxon>
    </lineage>
</organism>
<dbReference type="PANTHER" id="PTHR43343:SF3">
    <property type="entry name" value="PROTEASE DO-LIKE 8, CHLOROPLASTIC"/>
    <property type="match status" value="1"/>
</dbReference>
<feature type="signal peptide" evidence="4">
    <location>
        <begin position="1"/>
        <end position="25"/>
    </location>
</feature>
<comment type="similarity">
    <text evidence="1">Belongs to the peptidase S1C family.</text>
</comment>
<evidence type="ECO:0000313" key="5">
    <source>
        <dbReference type="EMBL" id="QUE51669.1"/>
    </source>
</evidence>
<dbReference type="PANTHER" id="PTHR43343">
    <property type="entry name" value="PEPTIDASE S12"/>
    <property type="match status" value="1"/>
</dbReference>
<dbReference type="GO" id="GO:0008233">
    <property type="term" value="F:peptidase activity"/>
    <property type="evidence" value="ECO:0007669"/>
    <property type="project" value="UniProtKB-KW"/>
</dbReference>
<evidence type="ECO:0000256" key="3">
    <source>
        <dbReference type="ARBA" id="ARBA00022801"/>
    </source>
</evidence>
<feature type="chain" id="PRO_5037639872" evidence="4">
    <location>
        <begin position="26"/>
        <end position="304"/>
    </location>
</feature>
<protein>
    <submittedName>
        <fullName evidence="5">Trypsin-like peptidase domain-containing protein</fullName>
    </submittedName>
</protein>
<reference evidence="5" key="1">
    <citation type="submission" date="2021-04" db="EMBL/GenBank/DDBJ databases">
        <title>Luteolibacter sp. 32A isolated from the skin of an Anderson's salamander (Ambystoma andersonii).</title>
        <authorList>
            <person name="Spergser J."/>
            <person name="Busse H.-J."/>
        </authorList>
    </citation>
    <scope>NUCLEOTIDE SEQUENCE</scope>
    <source>
        <strain evidence="5">32A</strain>
    </source>
</reference>
<dbReference type="KEGG" id="lamb:KBB96_01965"/>